<comment type="caution">
    <text evidence="3">The sequence shown here is derived from an EMBL/GenBank/DDBJ whole genome shotgun (WGS) entry which is preliminary data.</text>
</comment>
<feature type="region of interest" description="Disordered" evidence="2">
    <location>
        <begin position="1"/>
        <end position="20"/>
    </location>
</feature>
<accession>A0ABP0CV77</accession>
<dbReference type="EMBL" id="CAWUHC010000152">
    <property type="protein sequence ID" value="CAK7236052.1"/>
    <property type="molecule type" value="Genomic_DNA"/>
</dbReference>
<proteinExistence type="predicted"/>
<keyword evidence="4" id="KW-1185">Reference proteome</keyword>
<dbReference type="InterPro" id="IPR021858">
    <property type="entry name" value="Fun_TF"/>
</dbReference>
<dbReference type="PANTHER" id="PTHR47784">
    <property type="entry name" value="STEROL UPTAKE CONTROL PROTEIN 2"/>
    <property type="match status" value="1"/>
</dbReference>
<name>A0ABP0CV77_9PEZI</name>
<evidence type="ECO:0000256" key="2">
    <source>
        <dbReference type="SAM" id="MobiDB-lite"/>
    </source>
</evidence>
<reference evidence="3 4" key="1">
    <citation type="submission" date="2024-01" db="EMBL/GenBank/DDBJ databases">
        <authorList>
            <person name="Allen C."/>
            <person name="Tagirdzhanova G."/>
        </authorList>
    </citation>
    <scope>NUCLEOTIDE SEQUENCE [LARGE SCALE GENOMIC DNA]</scope>
</reference>
<protein>
    <recommendedName>
        <fullName evidence="5">C6 zinc finger domain containing protein</fullName>
    </recommendedName>
</protein>
<gene>
    <name evidence="3" type="ORF">SBRCBS47491_009504</name>
</gene>
<evidence type="ECO:0000256" key="1">
    <source>
        <dbReference type="ARBA" id="ARBA00023242"/>
    </source>
</evidence>
<dbReference type="Pfam" id="PF11951">
    <property type="entry name" value="Fungal_trans_2"/>
    <property type="match status" value="1"/>
</dbReference>
<dbReference type="Proteomes" id="UP001642406">
    <property type="component" value="Unassembled WGS sequence"/>
</dbReference>
<dbReference type="PANTHER" id="PTHR47784:SF5">
    <property type="entry name" value="STEROL UPTAKE CONTROL PROTEIN 2"/>
    <property type="match status" value="1"/>
</dbReference>
<keyword evidence="1" id="KW-0539">Nucleus</keyword>
<sequence length="355" mass="39791">MSSSDAAASGSETGGAHSPVSTVDHHWVATSSSSVSLNVPMDGLRPADQHHLWATDMELMHHYSTTAFKTMPRAESIGNVWQTEAPLAAFQDDYMLHLILAFSAFHLAHLRPSRQSYYSYIAAYHQDLGISRMRAGLSQLSAENCHSLFMAGGLLAVGTFAALAIHAGDKTDKRPSVNDVVEVFVLLKGVGSVLHSWEPIIHCGKFSDMFKQTQPTEPPSPFWNELRTQLDLLHQPLEDLQRQQPASLDTLNMEIRKLYNLTKRSYESSSDPELRVVMAWPIDMSDAFLTALKEQEPAALVMLGFYCVVVDRCAVRNWFMQTWSREVLRQIHVMIPAHYAELLRWPLAQMSAQTP</sequence>
<organism evidence="3 4">
    <name type="scientific">Sporothrix bragantina</name>
    <dbReference type="NCBI Taxonomy" id="671064"/>
    <lineage>
        <taxon>Eukaryota</taxon>
        <taxon>Fungi</taxon>
        <taxon>Dikarya</taxon>
        <taxon>Ascomycota</taxon>
        <taxon>Pezizomycotina</taxon>
        <taxon>Sordariomycetes</taxon>
        <taxon>Sordariomycetidae</taxon>
        <taxon>Ophiostomatales</taxon>
        <taxon>Ophiostomataceae</taxon>
        <taxon>Sporothrix</taxon>
    </lineage>
</organism>
<dbReference type="InterPro" id="IPR053157">
    <property type="entry name" value="Sterol_Uptake_Regulator"/>
</dbReference>
<evidence type="ECO:0008006" key="5">
    <source>
        <dbReference type="Google" id="ProtNLM"/>
    </source>
</evidence>
<evidence type="ECO:0000313" key="3">
    <source>
        <dbReference type="EMBL" id="CAK7236052.1"/>
    </source>
</evidence>
<evidence type="ECO:0000313" key="4">
    <source>
        <dbReference type="Proteomes" id="UP001642406"/>
    </source>
</evidence>